<dbReference type="RefSeq" id="WP_307409551.1">
    <property type="nucleotide sequence ID" value="NZ_JAUSUR010000005.1"/>
</dbReference>
<reference evidence="2 3" key="1">
    <citation type="submission" date="2023-07" db="EMBL/GenBank/DDBJ databases">
        <title>Genomic Encyclopedia of Type Strains, Phase IV (KMG-IV): sequencing the most valuable type-strain genomes for metagenomic binning, comparative biology and taxonomic classification.</title>
        <authorList>
            <person name="Goeker M."/>
        </authorList>
    </citation>
    <scope>NUCLEOTIDE SEQUENCE [LARGE SCALE GENOMIC DNA]</scope>
    <source>
        <strain evidence="2 3">DSM 16784</strain>
    </source>
</reference>
<evidence type="ECO:0000259" key="1">
    <source>
        <dbReference type="Pfam" id="PF07728"/>
    </source>
</evidence>
<dbReference type="PANTHER" id="PTHR37291:SF1">
    <property type="entry name" value="TYPE IV METHYL-DIRECTED RESTRICTION ENZYME ECOKMCRB SUBUNIT"/>
    <property type="match status" value="1"/>
</dbReference>
<accession>A0ABU0E639</accession>
<sequence>MSTLTKNHGKLYFDALIRSQKGNSLLAFIMATYHTPSGLGRDERKQEIADRVKHGYGLFRDNVRGYDNGVGSYDTSISAFQSQYTLGLEMGIWKNSKLELSDLAEKVAKNNITIRDYLTVVMFNYFQPVNSENVSPLKVILEGLRDQKEKSFNTNDLKKFFENKKISTNSESLNALNDLLKNTRFFNYDEKEKKLVYCYPKTINNLLSEIPIRYIGEGGYDLAKVELGTEEKYTKYLTEDLLGISVEKKKTYNTVNDNNIGYNKIYYGIPGCGKSYYVNNVVLGGVDEDKIFRTTFYLDYCNSDFVGQVMPTIDQNGVVKYDYTPGPFTLALKKAYELAESNEHIYLVIEEINRGNAAAIFGDLFQLLDRAKDDSKSLYGKGSSEYPILNSFIENYFKKNNVKYVDGKIYIPSNLTILATMNTNDQNVFPLDTAFKRRWKMEKVNSNWEECDFSDFFIPIKESKITWRVFADHINYHIISKRDSMEISKEDKQIGAFFIDDEYLIDPTETYGEKELQEKFYNFCYKVFEYLWSDVAKFAKDYWFKSPNDDVLKPESFEKLISLLDEYQLDVLNISFKDIDKQDDDN</sequence>
<name>A0ABU0E639_9FIRM</name>
<dbReference type="SUPFAM" id="SSF52540">
    <property type="entry name" value="P-loop containing nucleoside triphosphate hydrolases"/>
    <property type="match status" value="1"/>
</dbReference>
<dbReference type="Gene3D" id="3.40.50.300">
    <property type="entry name" value="P-loop containing nucleotide triphosphate hydrolases"/>
    <property type="match status" value="1"/>
</dbReference>
<dbReference type="InterPro" id="IPR011704">
    <property type="entry name" value="ATPase_dyneun-rel_AAA"/>
</dbReference>
<gene>
    <name evidence="2" type="ORF">J2S15_002932</name>
</gene>
<evidence type="ECO:0000313" key="2">
    <source>
        <dbReference type="EMBL" id="MDQ0362179.1"/>
    </source>
</evidence>
<proteinExistence type="predicted"/>
<protein>
    <recommendedName>
        <fullName evidence="1">ATPase dynein-related AAA domain-containing protein</fullName>
    </recommendedName>
</protein>
<keyword evidence="3" id="KW-1185">Reference proteome</keyword>
<comment type="caution">
    <text evidence="2">The sequence shown here is derived from an EMBL/GenBank/DDBJ whole genome shotgun (WGS) entry which is preliminary data.</text>
</comment>
<evidence type="ECO:0000313" key="3">
    <source>
        <dbReference type="Proteomes" id="UP001230220"/>
    </source>
</evidence>
<dbReference type="Pfam" id="PF07728">
    <property type="entry name" value="AAA_5"/>
    <property type="match status" value="1"/>
</dbReference>
<dbReference type="Proteomes" id="UP001230220">
    <property type="component" value="Unassembled WGS sequence"/>
</dbReference>
<dbReference type="EMBL" id="JAUSUR010000005">
    <property type="protein sequence ID" value="MDQ0362179.1"/>
    <property type="molecule type" value="Genomic_DNA"/>
</dbReference>
<dbReference type="InterPro" id="IPR027417">
    <property type="entry name" value="P-loop_NTPase"/>
</dbReference>
<dbReference type="InterPro" id="IPR052934">
    <property type="entry name" value="Methyl-DNA_Rec/Restrict_Enz"/>
</dbReference>
<dbReference type="PANTHER" id="PTHR37291">
    <property type="entry name" value="5-METHYLCYTOSINE-SPECIFIC RESTRICTION ENZYME B"/>
    <property type="match status" value="1"/>
</dbReference>
<organism evidence="2 3">
    <name type="scientific">Breznakia pachnodae</name>
    <dbReference type="NCBI Taxonomy" id="265178"/>
    <lineage>
        <taxon>Bacteria</taxon>
        <taxon>Bacillati</taxon>
        <taxon>Bacillota</taxon>
        <taxon>Erysipelotrichia</taxon>
        <taxon>Erysipelotrichales</taxon>
        <taxon>Erysipelotrichaceae</taxon>
        <taxon>Breznakia</taxon>
    </lineage>
</organism>
<feature type="domain" description="ATPase dynein-related AAA" evidence="1">
    <location>
        <begin position="267"/>
        <end position="438"/>
    </location>
</feature>